<feature type="transmembrane region" description="Helical" evidence="1">
    <location>
        <begin position="6"/>
        <end position="24"/>
    </location>
</feature>
<organism evidence="2">
    <name type="scientific">Planktothricoides raciborskii GIHE-MW2</name>
    <dbReference type="NCBI Taxonomy" id="2792601"/>
    <lineage>
        <taxon>Bacteria</taxon>
        <taxon>Bacillati</taxon>
        <taxon>Cyanobacteriota</taxon>
        <taxon>Cyanophyceae</taxon>
        <taxon>Oscillatoriophycideae</taxon>
        <taxon>Oscillatoriales</taxon>
        <taxon>Oscillatoriaceae</taxon>
        <taxon>Planktothricoides</taxon>
    </lineage>
</organism>
<dbReference type="Pfam" id="PF04020">
    <property type="entry name" value="Phage_holin_4_2"/>
    <property type="match status" value="1"/>
</dbReference>
<reference evidence="2" key="1">
    <citation type="submission" date="2024-07" db="EMBL/GenBank/DDBJ databases">
        <authorList>
            <person name="Kim Y.J."/>
            <person name="Jeong J.Y."/>
        </authorList>
    </citation>
    <scope>NUCLEOTIDE SEQUENCE</scope>
    <source>
        <strain evidence="2">GIHE-MW2</strain>
    </source>
</reference>
<keyword evidence="1" id="KW-0812">Transmembrane</keyword>
<evidence type="ECO:0000256" key="1">
    <source>
        <dbReference type="SAM" id="Phobius"/>
    </source>
</evidence>
<feature type="transmembrane region" description="Helical" evidence="1">
    <location>
        <begin position="69"/>
        <end position="87"/>
    </location>
</feature>
<keyword evidence="1" id="KW-1133">Transmembrane helix</keyword>
<keyword evidence="1" id="KW-0472">Membrane</keyword>
<dbReference type="PANTHER" id="PTHR37309">
    <property type="entry name" value="SLR0284 PROTEIN"/>
    <property type="match status" value="1"/>
</dbReference>
<sequence length="119" mass="12946">MANIIQLLIIWLVTAISFVIISKIPTGVEIDDFNKALFSAAVFGILNALVRPVIAVVTVPVLGGIFSDFLLRTLLNMIIFGLAAYLVEGFRLRWGIWSALLGSLALGFINSILLSFIPI</sequence>
<evidence type="ECO:0000313" key="2">
    <source>
        <dbReference type="EMBL" id="XCM35866.1"/>
    </source>
</evidence>
<dbReference type="EMBL" id="CP159837">
    <property type="protein sequence ID" value="XCM35866.1"/>
    <property type="molecule type" value="Genomic_DNA"/>
</dbReference>
<gene>
    <name evidence="2" type="ORF">ABWT76_004577</name>
</gene>
<name>A0AAU8JAZ3_9CYAN</name>
<feature type="transmembrane region" description="Helical" evidence="1">
    <location>
        <begin position="36"/>
        <end position="63"/>
    </location>
</feature>
<protein>
    <submittedName>
        <fullName evidence="2">Phage holin family protein</fullName>
    </submittedName>
</protein>
<dbReference type="PANTHER" id="PTHR37309:SF1">
    <property type="entry name" value="SLR0284 PROTEIN"/>
    <property type="match status" value="1"/>
</dbReference>
<dbReference type="InterPro" id="IPR007165">
    <property type="entry name" value="Phage_holin_4_2"/>
</dbReference>
<accession>A0AAU8JAZ3</accession>
<dbReference type="AlphaFoldDB" id="A0AAU8JAZ3"/>
<feature type="transmembrane region" description="Helical" evidence="1">
    <location>
        <begin position="94"/>
        <end position="117"/>
    </location>
</feature>
<proteinExistence type="predicted"/>
<dbReference type="RefSeq" id="WP_354635003.1">
    <property type="nucleotide sequence ID" value="NZ_CP159837.1"/>
</dbReference>